<dbReference type="InterPro" id="IPR027038">
    <property type="entry name" value="RanGap"/>
</dbReference>
<dbReference type="SUPFAM" id="SSF52047">
    <property type="entry name" value="RNI-like"/>
    <property type="match status" value="2"/>
</dbReference>
<sequence>MALAQNANLTVLKLGYNNLGDAGVITLAAGIVAHKSLNLLDLGFNNIGDEGIIALVHSNSSNSYSNSSTATLHTLYLAGNQFGEDGAIAMADFLRQGSRLRKLFMTGNRIGGDGVKAITEAILEQEIQMRELYLGGTGMGLIGCQAVARLLEKSWYLRVISLPNCDIGDDEICMLASCIKSNKGRLPIESLQLSFNNISYKGLEAVANALWGSTTLKELKVDNNIIGDRGAHQMAAIIPTMKVFKILDVGFNKITASGLTVLMKTIAESQTLESLSVSGNAIDSNAAKSVAFALAYNCSLQSIFLIHCSIGHEELRHIAAGIVSNSRTSLHRMTGF</sequence>
<dbReference type="GO" id="GO:0005096">
    <property type="term" value="F:GTPase activator activity"/>
    <property type="evidence" value="ECO:0007669"/>
    <property type="project" value="InterPro"/>
</dbReference>
<dbReference type="GO" id="GO:0006913">
    <property type="term" value="P:nucleocytoplasmic transport"/>
    <property type="evidence" value="ECO:0007669"/>
    <property type="project" value="TreeGrafter"/>
</dbReference>
<dbReference type="SMART" id="SM00368">
    <property type="entry name" value="LRR_RI"/>
    <property type="match status" value="10"/>
</dbReference>
<dbReference type="AlphaFoldDB" id="A0A1E7FR04"/>
<dbReference type="InParanoid" id="A0A1E7FR04"/>
<keyword evidence="2" id="KW-1185">Reference proteome</keyword>
<dbReference type="PANTHER" id="PTHR24113">
    <property type="entry name" value="RAN GTPASE-ACTIVATING PROTEIN 1"/>
    <property type="match status" value="1"/>
</dbReference>
<dbReference type="InterPro" id="IPR032675">
    <property type="entry name" value="LRR_dom_sf"/>
</dbReference>
<accession>A0A1E7FR04</accession>
<dbReference type="Pfam" id="PF13516">
    <property type="entry name" value="LRR_6"/>
    <property type="match status" value="8"/>
</dbReference>
<feature type="non-terminal residue" evidence="1">
    <location>
        <position position="336"/>
    </location>
</feature>
<dbReference type="GO" id="GO:0005829">
    <property type="term" value="C:cytosol"/>
    <property type="evidence" value="ECO:0007669"/>
    <property type="project" value="TreeGrafter"/>
</dbReference>
<protein>
    <submittedName>
        <fullName evidence="1">RNI-like protein</fullName>
    </submittedName>
</protein>
<dbReference type="PANTHER" id="PTHR24113:SF15">
    <property type="entry name" value="NACHT DOMAIN-CONTAINING PROTEIN"/>
    <property type="match status" value="1"/>
</dbReference>
<proteinExistence type="predicted"/>
<dbReference type="KEGG" id="fcy:FRACYDRAFT_181463"/>
<reference evidence="1 2" key="1">
    <citation type="submission" date="2016-09" db="EMBL/GenBank/DDBJ databases">
        <title>Extensive genetic diversity and differential bi-allelic expression allows diatom success in the polar Southern Ocean.</title>
        <authorList>
            <consortium name="DOE Joint Genome Institute"/>
            <person name="Mock T."/>
            <person name="Otillar R.P."/>
            <person name="Strauss J."/>
            <person name="Dupont C."/>
            <person name="Frickenhaus S."/>
            <person name="Maumus F."/>
            <person name="Mcmullan M."/>
            <person name="Sanges R."/>
            <person name="Schmutz J."/>
            <person name="Toseland A."/>
            <person name="Valas R."/>
            <person name="Veluchamy A."/>
            <person name="Ward B.J."/>
            <person name="Allen A."/>
            <person name="Barry K."/>
            <person name="Falciatore A."/>
            <person name="Ferrante M."/>
            <person name="Fortunato A.E."/>
            <person name="Gloeckner G."/>
            <person name="Gruber A."/>
            <person name="Hipkin R."/>
            <person name="Janech M."/>
            <person name="Kroth P."/>
            <person name="Leese F."/>
            <person name="Lindquist E."/>
            <person name="Lyon B.R."/>
            <person name="Martin J."/>
            <person name="Mayer C."/>
            <person name="Parker M."/>
            <person name="Quesneville H."/>
            <person name="Raymond J."/>
            <person name="Uhlig C."/>
            <person name="Valentin K.U."/>
            <person name="Worden A.Z."/>
            <person name="Armbrust E.V."/>
            <person name="Bowler C."/>
            <person name="Green B."/>
            <person name="Moulton V."/>
            <person name="Van Oosterhout C."/>
            <person name="Grigoriev I."/>
        </authorList>
    </citation>
    <scope>NUCLEOTIDE SEQUENCE [LARGE SCALE GENOMIC DNA]</scope>
    <source>
        <strain evidence="1 2">CCMP1102</strain>
    </source>
</reference>
<dbReference type="InterPro" id="IPR001611">
    <property type="entry name" value="Leu-rich_rpt"/>
</dbReference>
<dbReference type="Proteomes" id="UP000095751">
    <property type="component" value="Unassembled WGS sequence"/>
</dbReference>
<dbReference type="EMBL" id="KV784354">
    <property type="protein sequence ID" value="OEU20601.1"/>
    <property type="molecule type" value="Genomic_DNA"/>
</dbReference>
<dbReference type="GO" id="GO:0005634">
    <property type="term" value="C:nucleus"/>
    <property type="evidence" value="ECO:0007669"/>
    <property type="project" value="TreeGrafter"/>
</dbReference>
<organism evidence="1 2">
    <name type="scientific">Fragilariopsis cylindrus CCMP1102</name>
    <dbReference type="NCBI Taxonomy" id="635003"/>
    <lineage>
        <taxon>Eukaryota</taxon>
        <taxon>Sar</taxon>
        <taxon>Stramenopiles</taxon>
        <taxon>Ochrophyta</taxon>
        <taxon>Bacillariophyta</taxon>
        <taxon>Bacillariophyceae</taxon>
        <taxon>Bacillariophycidae</taxon>
        <taxon>Bacillariales</taxon>
        <taxon>Bacillariaceae</taxon>
        <taxon>Fragilariopsis</taxon>
    </lineage>
</organism>
<evidence type="ECO:0000313" key="2">
    <source>
        <dbReference type="Proteomes" id="UP000095751"/>
    </source>
</evidence>
<dbReference type="GO" id="GO:0048471">
    <property type="term" value="C:perinuclear region of cytoplasm"/>
    <property type="evidence" value="ECO:0007669"/>
    <property type="project" value="TreeGrafter"/>
</dbReference>
<dbReference type="OrthoDB" id="188902at2759"/>
<evidence type="ECO:0000313" key="1">
    <source>
        <dbReference type="EMBL" id="OEU20601.1"/>
    </source>
</evidence>
<dbReference type="Gene3D" id="3.80.10.10">
    <property type="entry name" value="Ribonuclease Inhibitor"/>
    <property type="match status" value="4"/>
</dbReference>
<gene>
    <name evidence="1" type="ORF">FRACYDRAFT_181463</name>
</gene>
<name>A0A1E7FR04_9STRA</name>
<dbReference type="GO" id="GO:0031267">
    <property type="term" value="F:small GTPase binding"/>
    <property type="evidence" value="ECO:0007669"/>
    <property type="project" value="TreeGrafter"/>
</dbReference>